<comment type="caution">
    <text evidence="1">The sequence shown here is derived from an EMBL/GenBank/DDBJ whole genome shotgun (WGS) entry which is preliminary data.</text>
</comment>
<proteinExistence type="predicted"/>
<evidence type="ECO:0000313" key="1">
    <source>
        <dbReference type="EMBL" id="KKM25128.1"/>
    </source>
</evidence>
<dbReference type="AlphaFoldDB" id="A0A0F9KSP2"/>
<dbReference type="EMBL" id="LAZR01012782">
    <property type="protein sequence ID" value="KKM25128.1"/>
    <property type="molecule type" value="Genomic_DNA"/>
</dbReference>
<protein>
    <submittedName>
        <fullName evidence="1">Uncharacterized protein</fullName>
    </submittedName>
</protein>
<sequence length="124" mass="14961">MKTKSALTITQEKVNYNPDLINPGREHIHYRYAISDGGNSMDFLGSIPLELKRSYTLDKVLGCYLDEIRFIRDSNLDFEVWKGKHFDIWDKNIPQALHMRLYNRYKWYLKQYRKFVEMFGEEML</sequence>
<reference evidence="1" key="1">
    <citation type="journal article" date="2015" name="Nature">
        <title>Complex archaea that bridge the gap between prokaryotes and eukaryotes.</title>
        <authorList>
            <person name="Spang A."/>
            <person name="Saw J.H."/>
            <person name="Jorgensen S.L."/>
            <person name="Zaremba-Niedzwiedzka K."/>
            <person name="Martijn J."/>
            <person name="Lind A.E."/>
            <person name="van Eijk R."/>
            <person name="Schleper C."/>
            <person name="Guy L."/>
            <person name="Ettema T.J."/>
        </authorList>
    </citation>
    <scope>NUCLEOTIDE SEQUENCE</scope>
</reference>
<name>A0A0F9KSP2_9ZZZZ</name>
<gene>
    <name evidence="1" type="ORF">LCGC14_1598170</name>
</gene>
<accession>A0A0F9KSP2</accession>
<organism evidence="1">
    <name type="scientific">marine sediment metagenome</name>
    <dbReference type="NCBI Taxonomy" id="412755"/>
    <lineage>
        <taxon>unclassified sequences</taxon>
        <taxon>metagenomes</taxon>
        <taxon>ecological metagenomes</taxon>
    </lineage>
</organism>